<gene>
    <name evidence="2" type="ORF">BCM14_2622</name>
</gene>
<proteinExistence type="predicted"/>
<accession>A0A2T0XD41</accession>
<name>A0A2T0XD41_9BURK</name>
<dbReference type="RefSeq" id="WP_259673617.1">
    <property type="nucleotide sequence ID" value="NZ_PVTV01000016.1"/>
</dbReference>
<dbReference type="Proteomes" id="UP000238308">
    <property type="component" value="Unassembled WGS sequence"/>
</dbReference>
<evidence type="ECO:0000256" key="1">
    <source>
        <dbReference type="SAM" id="Phobius"/>
    </source>
</evidence>
<feature type="transmembrane region" description="Helical" evidence="1">
    <location>
        <begin position="26"/>
        <end position="44"/>
    </location>
</feature>
<keyword evidence="1" id="KW-1133">Transmembrane helix</keyword>
<sequence length="52" mass="5890">MYMFLPFLLALGTSLCAMTGKKTPAYTLWLVLLVVTLLWFKHHATDALTLSF</sequence>
<organism evidence="2 3">
    <name type="scientific">Jezberella montanilacus</name>
    <dbReference type="NCBI Taxonomy" id="323426"/>
    <lineage>
        <taxon>Bacteria</taxon>
        <taxon>Pseudomonadati</taxon>
        <taxon>Pseudomonadota</taxon>
        <taxon>Betaproteobacteria</taxon>
        <taxon>Burkholderiales</taxon>
        <taxon>Alcaligenaceae</taxon>
        <taxon>Jezberella</taxon>
    </lineage>
</organism>
<keyword evidence="3" id="KW-1185">Reference proteome</keyword>
<keyword evidence="1" id="KW-0812">Transmembrane</keyword>
<evidence type="ECO:0000313" key="3">
    <source>
        <dbReference type="Proteomes" id="UP000238308"/>
    </source>
</evidence>
<dbReference type="Pfam" id="PF19455">
    <property type="entry name" value="DUF5993"/>
    <property type="match status" value="1"/>
</dbReference>
<comment type="caution">
    <text evidence="2">The sequence shown here is derived from an EMBL/GenBank/DDBJ whole genome shotgun (WGS) entry which is preliminary data.</text>
</comment>
<dbReference type="EMBL" id="PVTV01000016">
    <property type="protein sequence ID" value="PRY96865.1"/>
    <property type="molecule type" value="Genomic_DNA"/>
</dbReference>
<protein>
    <submittedName>
        <fullName evidence="2">Uncharacterized protein</fullName>
    </submittedName>
</protein>
<evidence type="ECO:0000313" key="2">
    <source>
        <dbReference type="EMBL" id="PRY96865.1"/>
    </source>
</evidence>
<dbReference type="InterPro" id="IPR046035">
    <property type="entry name" value="DUF5993"/>
</dbReference>
<keyword evidence="1" id="KW-0472">Membrane</keyword>
<dbReference type="AlphaFoldDB" id="A0A2T0XD41"/>
<reference evidence="2 3" key="1">
    <citation type="submission" date="2018-03" db="EMBL/GenBank/DDBJ databases">
        <title>Genomic Encyclopedia of Type Strains, Phase III (KMG-III): the genomes of soil and plant-associated and newly described type strains.</title>
        <authorList>
            <person name="Whitman W."/>
        </authorList>
    </citation>
    <scope>NUCLEOTIDE SEQUENCE [LARGE SCALE GENOMIC DNA]</scope>
    <source>
        <strain evidence="2 3">MWH-P2sevCIIIb</strain>
    </source>
</reference>